<dbReference type="Proteomes" id="UP000245207">
    <property type="component" value="Unassembled WGS sequence"/>
</dbReference>
<evidence type="ECO:0000313" key="2">
    <source>
        <dbReference type="EMBL" id="PWA52923.1"/>
    </source>
</evidence>
<reference evidence="2 3" key="1">
    <citation type="journal article" date="2018" name="Mol. Plant">
        <title>The genome of Artemisia annua provides insight into the evolution of Asteraceae family and artemisinin biosynthesis.</title>
        <authorList>
            <person name="Shen Q."/>
            <person name="Zhang L."/>
            <person name="Liao Z."/>
            <person name="Wang S."/>
            <person name="Yan T."/>
            <person name="Shi P."/>
            <person name="Liu M."/>
            <person name="Fu X."/>
            <person name="Pan Q."/>
            <person name="Wang Y."/>
            <person name="Lv Z."/>
            <person name="Lu X."/>
            <person name="Zhang F."/>
            <person name="Jiang W."/>
            <person name="Ma Y."/>
            <person name="Chen M."/>
            <person name="Hao X."/>
            <person name="Li L."/>
            <person name="Tang Y."/>
            <person name="Lv G."/>
            <person name="Zhou Y."/>
            <person name="Sun X."/>
            <person name="Brodelius P.E."/>
            <person name="Rose J.K.C."/>
            <person name="Tang K."/>
        </authorList>
    </citation>
    <scope>NUCLEOTIDE SEQUENCE [LARGE SCALE GENOMIC DNA]</scope>
    <source>
        <strain evidence="3">cv. Huhao1</strain>
        <tissue evidence="2">Leaf</tissue>
    </source>
</reference>
<evidence type="ECO:0000256" key="1">
    <source>
        <dbReference type="ARBA" id="ARBA00009995"/>
    </source>
</evidence>
<keyword evidence="3" id="KW-1185">Reference proteome</keyword>
<comment type="similarity">
    <text evidence="1">Belongs to the UDP-glycosyltransferase family.</text>
</comment>
<dbReference type="SUPFAM" id="SSF53756">
    <property type="entry name" value="UDP-Glycosyltransferase/glycogen phosphorylase"/>
    <property type="match status" value="1"/>
</dbReference>
<accession>A0A2U1LV90</accession>
<dbReference type="PANTHER" id="PTHR11926">
    <property type="entry name" value="GLUCOSYL/GLUCURONOSYL TRANSFERASES"/>
    <property type="match status" value="1"/>
</dbReference>
<dbReference type="GO" id="GO:0080043">
    <property type="term" value="F:quercetin 3-O-glucosyltransferase activity"/>
    <property type="evidence" value="ECO:0007669"/>
    <property type="project" value="TreeGrafter"/>
</dbReference>
<protein>
    <recommendedName>
        <fullName evidence="4">UDP-glucuronosyl/UDP-glucosyltransferase</fullName>
    </recommendedName>
</protein>
<evidence type="ECO:0008006" key="4">
    <source>
        <dbReference type="Google" id="ProtNLM"/>
    </source>
</evidence>
<proteinExistence type="inferred from homology"/>
<organism evidence="2 3">
    <name type="scientific">Artemisia annua</name>
    <name type="common">Sweet wormwood</name>
    <dbReference type="NCBI Taxonomy" id="35608"/>
    <lineage>
        <taxon>Eukaryota</taxon>
        <taxon>Viridiplantae</taxon>
        <taxon>Streptophyta</taxon>
        <taxon>Embryophyta</taxon>
        <taxon>Tracheophyta</taxon>
        <taxon>Spermatophyta</taxon>
        <taxon>Magnoliopsida</taxon>
        <taxon>eudicotyledons</taxon>
        <taxon>Gunneridae</taxon>
        <taxon>Pentapetalae</taxon>
        <taxon>asterids</taxon>
        <taxon>campanulids</taxon>
        <taxon>Asterales</taxon>
        <taxon>Asteraceae</taxon>
        <taxon>Asteroideae</taxon>
        <taxon>Anthemideae</taxon>
        <taxon>Artemisiinae</taxon>
        <taxon>Artemisia</taxon>
    </lineage>
</organism>
<gene>
    <name evidence="2" type="ORF">CTI12_AA449990</name>
</gene>
<name>A0A2U1LV90_ARTAN</name>
<comment type="caution">
    <text evidence="2">The sequence shown here is derived from an EMBL/GenBank/DDBJ whole genome shotgun (WGS) entry which is preliminary data.</text>
</comment>
<dbReference type="PANTHER" id="PTHR11926:SF1412">
    <property type="entry name" value="UDP-GLYCOSYLTRANSFERASE 83A1-LIKE"/>
    <property type="match status" value="1"/>
</dbReference>
<sequence>MGKPHALLVPYPAQGHVHPMMEIMQRADENFNELECLVSLPDGVAYAEYRNDLGKLSDAILEVMPAKLEELLRKINGNGGDKVTCIVADYCMGWAFGVTEKIKIKRAAFWPEAAAVLASIFSIPKLLKDGIINNKGTPIKKQLVQRSPTMPAINPNHFSWVCIGDLNTQNALFDLIVKANEFVKLADCIICNSAYELETATFTSFPEVLPIGPMLAEDTKCLTWLDQQPARSVIDVAFGSFTLLDASQFHELALRLELTNRPFLWVVHPDMTGEIILLWLAS</sequence>
<dbReference type="STRING" id="35608.A0A2U1LV90"/>
<dbReference type="AlphaFoldDB" id="A0A2U1LV90"/>
<evidence type="ECO:0000313" key="3">
    <source>
        <dbReference type="Proteomes" id="UP000245207"/>
    </source>
</evidence>
<dbReference type="OrthoDB" id="5835829at2759"/>
<dbReference type="FunFam" id="3.40.50.2000:FF:000108">
    <property type="entry name" value="UDP-glycosyltransferase 83A1"/>
    <property type="match status" value="1"/>
</dbReference>
<dbReference type="GO" id="GO:0080044">
    <property type="term" value="F:quercetin 7-O-glucosyltransferase activity"/>
    <property type="evidence" value="ECO:0007669"/>
    <property type="project" value="TreeGrafter"/>
</dbReference>
<dbReference type="Gene3D" id="3.40.50.2000">
    <property type="entry name" value="Glycogen Phosphorylase B"/>
    <property type="match status" value="2"/>
</dbReference>
<dbReference type="EMBL" id="PKPP01007612">
    <property type="protein sequence ID" value="PWA52923.1"/>
    <property type="molecule type" value="Genomic_DNA"/>
</dbReference>